<comment type="pathway">
    <text evidence="10">Lipid metabolism; phospholipid metabolism.</text>
</comment>
<dbReference type="SMART" id="SM01207">
    <property type="entry name" value="G3P_acyltransf"/>
    <property type="match status" value="1"/>
</dbReference>
<proteinExistence type="inferred from homology"/>
<keyword evidence="4 10" id="KW-0812">Transmembrane</keyword>
<feature type="transmembrane region" description="Helical" evidence="10">
    <location>
        <begin position="87"/>
        <end position="104"/>
    </location>
</feature>
<evidence type="ECO:0000256" key="9">
    <source>
        <dbReference type="ARBA" id="ARBA00023264"/>
    </source>
</evidence>
<comment type="subunit">
    <text evidence="10">Probably interacts with PlsX.</text>
</comment>
<feature type="transmembrane region" description="Helical" evidence="10">
    <location>
        <begin position="116"/>
        <end position="138"/>
    </location>
</feature>
<dbReference type="AlphaFoldDB" id="A0A1H6Q1Z1"/>
<feature type="transmembrane region" description="Helical" evidence="10">
    <location>
        <begin position="144"/>
        <end position="163"/>
    </location>
</feature>
<comment type="function">
    <text evidence="10">Catalyzes the transfer of an acyl group from acyl-phosphate (acyl-PO(4)) to glycerol-3-phosphate (G3P) to form lysophosphatidic acid (LPA). This enzyme utilizes acyl-phosphate as fatty acyl donor, but not acyl-CoA or acyl-ACP.</text>
</comment>
<evidence type="ECO:0000256" key="8">
    <source>
        <dbReference type="ARBA" id="ARBA00023209"/>
    </source>
</evidence>
<evidence type="ECO:0000256" key="7">
    <source>
        <dbReference type="ARBA" id="ARBA00023136"/>
    </source>
</evidence>
<dbReference type="STRING" id="322505.SAMN04487836_101136"/>
<protein>
    <recommendedName>
        <fullName evidence="10">Glycerol-3-phosphate acyltransferase</fullName>
    </recommendedName>
    <alternativeName>
        <fullName evidence="10">Acyl-PO4 G3P acyltransferase</fullName>
    </alternativeName>
    <alternativeName>
        <fullName evidence="10">Acyl-phosphate--glycerol-3-phosphate acyltransferase</fullName>
    </alternativeName>
    <alternativeName>
        <fullName evidence="10">G3P acyltransferase</fullName>
        <shortName evidence="10">GPAT</shortName>
        <ecNumber evidence="10">2.3.1.275</ecNumber>
    </alternativeName>
    <alternativeName>
        <fullName evidence="10">Lysophosphatidic acid synthase</fullName>
        <shortName evidence="10">LPA synthase</shortName>
    </alternativeName>
</protein>
<keyword evidence="3 10" id="KW-0808">Transferase</keyword>
<dbReference type="NCBIfam" id="TIGR00023">
    <property type="entry name" value="glycerol-3-phosphate 1-O-acyltransferase PlsY"/>
    <property type="match status" value="1"/>
</dbReference>
<comment type="catalytic activity">
    <reaction evidence="10">
        <text>an acyl phosphate + sn-glycerol 3-phosphate = a 1-acyl-sn-glycero-3-phosphate + phosphate</text>
        <dbReference type="Rhea" id="RHEA:34075"/>
        <dbReference type="ChEBI" id="CHEBI:43474"/>
        <dbReference type="ChEBI" id="CHEBI:57597"/>
        <dbReference type="ChEBI" id="CHEBI:57970"/>
        <dbReference type="ChEBI" id="CHEBI:59918"/>
        <dbReference type="EC" id="2.3.1.275"/>
    </reaction>
</comment>
<comment type="caution">
    <text evidence="10">Lacks conserved residue(s) required for the propagation of feature annotation.</text>
</comment>
<sequence length="203" mass="22282">MKLLLTTLCLLASYLYGSIPFALVIGKVFYNTDVRESGSHNLGGTNAGRVLGKKAGAAVIALDATKCIVTVLFARFMIHTFQLWPELFYPCAFLCIFGHCYPCFAQFKGGKGVSSAIAYTLVTNIYSFFIALATFLVTLKISKFVSLSSMLGCIAVCIGMFFVEPSMVARITNVCITVLVIYRHHANIGRIIHGEEAKVKWLK</sequence>
<dbReference type="PANTHER" id="PTHR30309">
    <property type="entry name" value="INNER MEMBRANE PROTEIN YGIH"/>
    <property type="match status" value="1"/>
</dbReference>
<comment type="subcellular location">
    <subcellularLocation>
        <location evidence="10">Cell membrane</location>
        <topology evidence="10">Multi-pass membrane protein</topology>
    </subcellularLocation>
</comment>
<evidence type="ECO:0000313" key="11">
    <source>
        <dbReference type="EMBL" id="SEI37869.1"/>
    </source>
</evidence>
<comment type="similarity">
    <text evidence="10">Belongs to the PlsY family.</text>
</comment>
<evidence type="ECO:0000256" key="10">
    <source>
        <dbReference type="HAMAP-Rule" id="MF_01043"/>
    </source>
</evidence>
<dbReference type="UniPathway" id="UPA00085"/>
<dbReference type="Pfam" id="PF02660">
    <property type="entry name" value="G3P_acyltransf"/>
    <property type="match status" value="1"/>
</dbReference>
<dbReference type="OrthoDB" id="9777124at2"/>
<dbReference type="RefSeq" id="WP_033161765.1">
    <property type="nucleotide sequence ID" value="NZ_CACVPP010000003.1"/>
</dbReference>
<keyword evidence="9 10" id="KW-1208">Phospholipid metabolism</keyword>
<evidence type="ECO:0000313" key="12">
    <source>
        <dbReference type="Proteomes" id="UP000183028"/>
    </source>
</evidence>
<dbReference type="eggNOG" id="COG0344">
    <property type="taxonomic scope" value="Bacteria"/>
</dbReference>
<keyword evidence="1 10" id="KW-1003">Cell membrane</keyword>
<name>A0A1H6Q1Z1_9FIRM</name>
<evidence type="ECO:0000256" key="5">
    <source>
        <dbReference type="ARBA" id="ARBA00022989"/>
    </source>
</evidence>
<dbReference type="GO" id="GO:0043772">
    <property type="term" value="F:acyl-phosphate glycerol-3-phosphate acyltransferase activity"/>
    <property type="evidence" value="ECO:0007669"/>
    <property type="project" value="UniProtKB-UniRule"/>
</dbReference>
<dbReference type="GeneID" id="54119173"/>
<keyword evidence="6 10" id="KW-0443">Lipid metabolism</keyword>
<evidence type="ECO:0000256" key="1">
    <source>
        <dbReference type="ARBA" id="ARBA00022475"/>
    </source>
</evidence>
<evidence type="ECO:0000256" key="6">
    <source>
        <dbReference type="ARBA" id="ARBA00023098"/>
    </source>
</evidence>
<dbReference type="Proteomes" id="UP000183028">
    <property type="component" value="Unassembled WGS sequence"/>
</dbReference>
<organism evidence="11 12">
    <name type="scientific">Sharpea azabuensis</name>
    <dbReference type="NCBI Taxonomy" id="322505"/>
    <lineage>
        <taxon>Bacteria</taxon>
        <taxon>Bacillati</taxon>
        <taxon>Bacillota</taxon>
        <taxon>Erysipelotrichia</taxon>
        <taxon>Erysipelotrichales</taxon>
        <taxon>Coprobacillaceae</taxon>
        <taxon>Sharpea</taxon>
    </lineage>
</organism>
<dbReference type="EC" id="2.3.1.275" evidence="10"/>
<accession>A0A1H6Q1Z1</accession>
<evidence type="ECO:0000256" key="3">
    <source>
        <dbReference type="ARBA" id="ARBA00022679"/>
    </source>
</evidence>
<dbReference type="GO" id="GO:0008654">
    <property type="term" value="P:phospholipid biosynthetic process"/>
    <property type="evidence" value="ECO:0007669"/>
    <property type="project" value="UniProtKB-UniRule"/>
</dbReference>
<keyword evidence="12" id="KW-1185">Reference proteome</keyword>
<evidence type="ECO:0000256" key="4">
    <source>
        <dbReference type="ARBA" id="ARBA00022692"/>
    </source>
</evidence>
<dbReference type="HAMAP" id="MF_01043">
    <property type="entry name" value="PlsY"/>
    <property type="match status" value="1"/>
</dbReference>
<keyword evidence="5 10" id="KW-1133">Transmembrane helix</keyword>
<dbReference type="PANTHER" id="PTHR30309:SF0">
    <property type="entry name" value="GLYCEROL-3-PHOSPHATE ACYLTRANSFERASE-RELATED"/>
    <property type="match status" value="1"/>
</dbReference>
<reference evidence="12" key="1">
    <citation type="submission" date="2016-10" db="EMBL/GenBank/DDBJ databases">
        <authorList>
            <person name="Varghese N."/>
        </authorList>
    </citation>
    <scope>NUCLEOTIDE SEQUENCE [LARGE SCALE GENOMIC DNA]</scope>
    <source>
        <strain evidence="12">DSM 20406</strain>
    </source>
</reference>
<dbReference type="GO" id="GO:0005886">
    <property type="term" value="C:plasma membrane"/>
    <property type="evidence" value="ECO:0007669"/>
    <property type="project" value="UniProtKB-SubCell"/>
</dbReference>
<dbReference type="InterPro" id="IPR003811">
    <property type="entry name" value="G3P_acylTferase_PlsY"/>
</dbReference>
<gene>
    <name evidence="10" type="primary">plsY</name>
    <name evidence="11" type="ORF">SAMN04487834_100195</name>
</gene>
<keyword evidence="8 10" id="KW-0594">Phospholipid biosynthesis</keyword>
<evidence type="ECO:0000256" key="2">
    <source>
        <dbReference type="ARBA" id="ARBA00022516"/>
    </source>
</evidence>
<dbReference type="EMBL" id="FNYK01000001">
    <property type="protein sequence ID" value="SEI37869.1"/>
    <property type="molecule type" value="Genomic_DNA"/>
</dbReference>
<keyword evidence="11" id="KW-0012">Acyltransferase</keyword>
<keyword evidence="7 10" id="KW-0472">Membrane</keyword>
<keyword evidence="2 10" id="KW-0444">Lipid biosynthesis</keyword>